<evidence type="ECO:0000313" key="8">
    <source>
        <dbReference type="RefSeq" id="XP_027197067.1"/>
    </source>
</evidence>
<dbReference type="KEGG" id="dpte:113791484"/>
<keyword evidence="3" id="KW-0235">DNA replication</keyword>
<protein>
    <recommendedName>
        <fullName evidence="6">DNA polymerase II subunit 2</fullName>
    </recommendedName>
</protein>
<evidence type="ECO:0000256" key="2">
    <source>
        <dbReference type="ARBA" id="ARBA00009560"/>
    </source>
</evidence>
<dbReference type="GO" id="GO:0042276">
    <property type="term" value="P:error-prone translesion synthesis"/>
    <property type="evidence" value="ECO:0007669"/>
    <property type="project" value="TreeGrafter"/>
</dbReference>
<evidence type="ECO:0000256" key="6">
    <source>
        <dbReference type="ARBA" id="ARBA00032930"/>
    </source>
</evidence>
<dbReference type="FunCoup" id="A0A6P6XUH6">
    <property type="interactions" value="704"/>
</dbReference>
<dbReference type="OrthoDB" id="10254730at2759"/>
<dbReference type="InterPro" id="IPR016266">
    <property type="entry name" value="POLE2"/>
</dbReference>
<dbReference type="InParanoid" id="A0A6P6XUH6"/>
<comment type="subcellular location">
    <subcellularLocation>
        <location evidence="1">Nucleus</location>
    </subcellularLocation>
</comment>
<dbReference type="Pfam" id="PF04042">
    <property type="entry name" value="DNA_pol_E_B"/>
    <property type="match status" value="1"/>
</dbReference>
<dbReference type="GO" id="GO:0008622">
    <property type="term" value="C:epsilon DNA polymerase complex"/>
    <property type="evidence" value="ECO:0007669"/>
    <property type="project" value="InterPro"/>
</dbReference>
<proteinExistence type="inferred from homology"/>
<evidence type="ECO:0000256" key="4">
    <source>
        <dbReference type="ARBA" id="ARBA00023125"/>
    </source>
</evidence>
<keyword evidence="4" id="KW-0238">DNA-binding</keyword>
<dbReference type="GO" id="GO:0003677">
    <property type="term" value="F:DNA binding"/>
    <property type="evidence" value="ECO:0007669"/>
    <property type="project" value="UniProtKB-KW"/>
</dbReference>
<evidence type="ECO:0000256" key="1">
    <source>
        <dbReference type="ARBA" id="ARBA00004123"/>
    </source>
</evidence>
<dbReference type="InterPro" id="IPR007185">
    <property type="entry name" value="DNA_pol_a/d/e_bsu"/>
</dbReference>
<evidence type="ECO:0000256" key="3">
    <source>
        <dbReference type="ARBA" id="ARBA00022705"/>
    </source>
</evidence>
<name>A0A6P6XUH6_DERPT</name>
<dbReference type="CTD" id="5427"/>
<keyword evidence="5" id="KW-0539">Nucleus</keyword>
<evidence type="ECO:0000256" key="5">
    <source>
        <dbReference type="ARBA" id="ARBA00023242"/>
    </source>
</evidence>
<dbReference type="AlphaFoldDB" id="A0A6P6XUH6"/>
<dbReference type="Proteomes" id="UP000515146">
    <property type="component" value="Unplaced"/>
</dbReference>
<dbReference type="PANTHER" id="PTHR12708">
    <property type="entry name" value="DNA POLYMERASE EPSILON SUBUNIT B"/>
    <property type="match status" value="1"/>
</dbReference>
<reference evidence="8" key="1">
    <citation type="submission" date="2025-08" db="UniProtKB">
        <authorList>
            <consortium name="RefSeq"/>
        </authorList>
    </citation>
    <scope>IDENTIFICATION</scope>
    <source>
        <strain evidence="8">Airmid</strain>
    </source>
</reference>
<accession>A0A6P6XUH6</accession>
<comment type="similarity">
    <text evidence="2">Belongs to the DNA polymerase epsilon subunit B family.</text>
</comment>
<dbReference type="GO" id="GO:0006261">
    <property type="term" value="P:DNA-templated DNA replication"/>
    <property type="evidence" value="ECO:0007669"/>
    <property type="project" value="InterPro"/>
</dbReference>
<keyword evidence="7" id="KW-1185">Reference proteome</keyword>
<dbReference type="OMA" id="SHEQVNT"/>
<sequence length="503" mass="58307">MSSTNQLLKKFQMNGLNVRQDALNIFESEFKHGQPSYRSIDDFITVLIDKMLTEMNCDDYIIDSEMAQKAIDILRDSRQTQQPNEQDPNQIIVRNAVDLEQQILGSNFEFHYQQLVKQLKKLPAFESGQFRLMNIDDLNTYESNIEIKCIVFAMIRYDPTRIMQFLLEDPTGKIPIHLSSQIVWREWATFQHGIYLIEGIYEGQRDSFQITSIGLPPMPIQLNSIENVPNTIDDDDDHNDNDNDDDRMLIFLTDVHLDQPTTMEALKFLFTGYNSLQQVPEIFILIGDFSSTPIDNFDFKDNMKNLVKLISTFKKLSQNSKFIFVPGPNDPSSTSVDSFVKYQFTSDHFPTTTTRLKNYDLPSNPFYLRFDNRNLCIFSNRILKKFAKNIINSHEQVNTTKLTKNDSTIMKDFLKSIGRLIMTNAHLTAGLCRNYTNSLSLFSQMTDLFFLADTESPFVECQPFKLNKPSPLFTTSLSFSKNNFQFIVYYPKVNRLEESQISI</sequence>
<gene>
    <name evidence="8" type="primary">LOC113791484</name>
</gene>
<evidence type="ECO:0000313" key="7">
    <source>
        <dbReference type="Proteomes" id="UP000515146"/>
    </source>
</evidence>
<dbReference type="RefSeq" id="XP_027197067.1">
    <property type="nucleotide sequence ID" value="XM_027341266.1"/>
</dbReference>
<organism evidence="7 8">
    <name type="scientific">Dermatophagoides pteronyssinus</name>
    <name type="common">European house dust mite</name>
    <dbReference type="NCBI Taxonomy" id="6956"/>
    <lineage>
        <taxon>Eukaryota</taxon>
        <taxon>Metazoa</taxon>
        <taxon>Ecdysozoa</taxon>
        <taxon>Arthropoda</taxon>
        <taxon>Chelicerata</taxon>
        <taxon>Arachnida</taxon>
        <taxon>Acari</taxon>
        <taxon>Acariformes</taxon>
        <taxon>Sarcoptiformes</taxon>
        <taxon>Astigmata</taxon>
        <taxon>Psoroptidia</taxon>
        <taxon>Analgoidea</taxon>
        <taxon>Pyroglyphidae</taxon>
        <taxon>Dermatophagoidinae</taxon>
        <taxon>Dermatophagoides</taxon>
    </lineage>
</organism>
<dbReference type="PANTHER" id="PTHR12708:SF0">
    <property type="entry name" value="DNA POLYMERASE EPSILON SUBUNIT 2"/>
    <property type="match status" value="1"/>
</dbReference>